<dbReference type="PANTHER" id="PTHR21847:SF1">
    <property type="entry name" value="EF-HAND CALCIUM-BINDING DOMAIN-CONTAINING PROTEIN 10"/>
    <property type="match status" value="1"/>
</dbReference>
<evidence type="ECO:0000313" key="1">
    <source>
        <dbReference type="EMBL" id="KAH9641710.1"/>
    </source>
</evidence>
<organism evidence="1 2">
    <name type="scientific">Spodoptera exigua</name>
    <name type="common">Beet armyworm</name>
    <name type="synonym">Noctua fulgens</name>
    <dbReference type="NCBI Taxonomy" id="7107"/>
    <lineage>
        <taxon>Eukaryota</taxon>
        <taxon>Metazoa</taxon>
        <taxon>Ecdysozoa</taxon>
        <taxon>Arthropoda</taxon>
        <taxon>Hexapoda</taxon>
        <taxon>Insecta</taxon>
        <taxon>Pterygota</taxon>
        <taxon>Neoptera</taxon>
        <taxon>Endopterygota</taxon>
        <taxon>Lepidoptera</taxon>
        <taxon>Glossata</taxon>
        <taxon>Ditrysia</taxon>
        <taxon>Noctuoidea</taxon>
        <taxon>Noctuidae</taxon>
        <taxon>Amphipyrinae</taxon>
        <taxon>Spodoptera</taxon>
    </lineage>
</organism>
<name>A0A922MQJ2_SPOEX</name>
<dbReference type="PANTHER" id="PTHR21847">
    <property type="entry name" value="EF-HAND CALCIUM-BINDING DOMAIN-CONTAINING PROTEIN 10"/>
    <property type="match status" value="1"/>
</dbReference>
<proteinExistence type="predicted"/>
<gene>
    <name evidence="1" type="ORF">HF086_005156</name>
</gene>
<dbReference type="Proteomes" id="UP000814243">
    <property type="component" value="Unassembled WGS sequence"/>
</dbReference>
<accession>A0A922MQJ2</accession>
<dbReference type="EMBL" id="JACEFF010000217">
    <property type="protein sequence ID" value="KAH9641710.1"/>
    <property type="molecule type" value="Genomic_DNA"/>
</dbReference>
<dbReference type="AlphaFoldDB" id="A0A922MQJ2"/>
<evidence type="ECO:0008006" key="3">
    <source>
        <dbReference type="Google" id="ProtNLM"/>
    </source>
</evidence>
<dbReference type="InterPro" id="IPR039879">
    <property type="entry name" value="EFC10"/>
</dbReference>
<reference evidence="1" key="1">
    <citation type="journal article" date="2021" name="G3 (Bethesda)">
        <title>Genome and transcriptome analysis of the beet armyworm Spodoptera exigua reveals targets for pest control. .</title>
        <authorList>
            <person name="Simon S."/>
            <person name="Breeschoten T."/>
            <person name="Jansen H.J."/>
            <person name="Dirks R.P."/>
            <person name="Schranz M.E."/>
            <person name="Ros V.I.D."/>
        </authorList>
    </citation>
    <scope>NUCLEOTIDE SEQUENCE</scope>
    <source>
        <strain evidence="1">TB_SE_WUR_2020</strain>
    </source>
</reference>
<sequence length="201" mass="22808">MEPNMAAERTSTSFDFPPPLKLESMSSPDAISVCQCLLSGDDSTKEIEVPQRKQRIFSVVSRTENYLRERRIPELVRFLLAKIMCSNARNPVTYLQDLLDDCMIFRAGIGPAPVLFEQRHLEAVVKSFDPSGRGWVSTGQVRRAYITLGLPPPEHIEERISTAELLEGLKETQERELLSLLCAGIETYEHKQDKNRQESKS</sequence>
<comment type="caution">
    <text evidence="1">The sequence shown here is derived from an EMBL/GenBank/DDBJ whole genome shotgun (WGS) entry which is preliminary data.</text>
</comment>
<protein>
    <recommendedName>
        <fullName evidence="3">EF-hand domain-containing protein</fullName>
    </recommendedName>
</protein>
<evidence type="ECO:0000313" key="2">
    <source>
        <dbReference type="Proteomes" id="UP000814243"/>
    </source>
</evidence>